<dbReference type="PROSITE" id="PS50097">
    <property type="entry name" value="BTB"/>
    <property type="match status" value="1"/>
</dbReference>
<dbReference type="InterPro" id="IPR011705">
    <property type="entry name" value="BACK"/>
</dbReference>
<dbReference type="EMBL" id="CP111015">
    <property type="protein sequence ID" value="WAR03270.1"/>
    <property type="molecule type" value="Genomic_DNA"/>
</dbReference>
<keyword evidence="3" id="KW-1185">Reference proteome</keyword>
<dbReference type="Gene3D" id="1.25.40.420">
    <property type="match status" value="1"/>
</dbReference>
<dbReference type="Pfam" id="PF00651">
    <property type="entry name" value="BTB"/>
    <property type="match status" value="1"/>
</dbReference>
<dbReference type="Pfam" id="PF07707">
    <property type="entry name" value="BACK"/>
    <property type="match status" value="1"/>
</dbReference>
<dbReference type="PANTHER" id="PTHR45774:SF3">
    <property type="entry name" value="BTB (POZ) DOMAIN-CONTAINING 2B-RELATED"/>
    <property type="match status" value="1"/>
</dbReference>
<protein>
    <submittedName>
        <fullName evidence="2">BTB6A-like protein</fullName>
    </submittedName>
</protein>
<dbReference type="Gene3D" id="3.30.710.10">
    <property type="entry name" value="Potassium Channel Kv1.1, Chain A"/>
    <property type="match status" value="1"/>
</dbReference>
<accession>A0ABY7E0H2</accession>
<evidence type="ECO:0000313" key="2">
    <source>
        <dbReference type="EMBL" id="WAR03270.1"/>
    </source>
</evidence>
<organism evidence="2 3">
    <name type="scientific">Mya arenaria</name>
    <name type="common">Soft-shell clam</name>
    <dbReference type="NCBI Taxonomy" id="6604"/>
    <lineage>
        <taxon>Eukaryota</taxon>
        <taxon>Metazoa</taxon>
        <taxon>Spiralia</taxon>
        <taxon>Lophotrochozoa</taxon>
        <taxon>Mollusca</taxon>
        <taxon>Bivalvia</taxon>
        <taxon>Autobranchia</taxon>
        <taxon>Heteroconchia</taxon>
        <taxon>Euheterodonta</taxon>
        <taxon>Imparidentia</taxon>
        <taxon>Neoheterodontei</taxon>
        <taxon>Myida</taxon>
        <taxon>Myoidea</taxon>
        <taxon>Myidae</taxon>
        <taxon>Mya</taxon>
    </lineage>
</organism>
<dbReference type="InterPro" id="IPR011333">
    <property type="entry name" value="SKP1/BTB/POZ_sf"/>
</dbReference>
<dbReference type="PANTHER" id="PTHR45774">
    <property type="entry name" value="BTB/POZ DOMAIN-CONTAINING"/>
    <property type="match status" value="1"/>
</dbReference>
<evidence type="ECO:0000259" key="1">
    <source>
        <dbReference type="PROSITE" id="PS50097"/>
    </source>
</evidence>
<feature type="domain" description="BTB" evidence="1">
    <location>
        <begin position="25"/>
        <end position="99"/>
    </location>
</feature>
<name>A0ABY7E0H2_MYAAR</name>
<dbReference type="InterPro" id="IPR000210">
    <property type="entry name" value="BTB/POZ_dom"/>
</dbReference>
<dbReference type="SUPFAM" id="SSF54695">
    <property type="entry name" value="POZ domain"/>
    <property type="match status" value="1"/>
</dbReference>
<dbReference type="Proteomes" id="UP001164746">
    <property type="component" value="Chromosome 4"/>
</dbReference>
<proteinExistence type="predicted"/>
<reference evidence="2" key="1">
    <citation type="submission" date="2022-11" db="EMBL/GenBank/DDBJ databases">
        <title>Centuries of genome instability and evolution in soft-shell clam transmissible cancer (bioRxiv).</title>
        <authorList>
            <person name="Hart S.F.M."/>
            <person name="Yonemitsu M.A."/>
            <person name="Giersch R.M."/>
            <person name="Beal B.F."/>
            <person name="Arriagada G."/>
            <person name="Davis B.W."/>
            <person name="Ostrander E.A."/>
            <person name="Goff S.P."/>
            <person name="Metzger M.J."/>
        </authorList>
    </citation>
    <scope>NUCLEOTIDE SEQUENCE</scope>
    <source>
        <strain evidence="2">MELC-2E11</strain>
        <tissue evidence="2">Siphon/mantle</tissue>
    </source>
</reference>
<gene>
    <name evidence="2" type="ORF">MAR_009828</name>
</gene>
<sequence length="259" mass="29327">MSDPWQHEESFAVTNAHMLSDDILCDVNILAGEERQEVRCHRFMLASRSPVFYTMFCGSLPEEGVVKIPDVEADVLRTVVSHFVPFVRFMYTGEIQLMPESVMAVMYAANKYDIQPLINRCKTFLEKTIAIDNVCVILDQALKFAEDDLVQQCLSFVSKTTDQVFQSNGFLCMSSEALKLILEKEKETQNLPPEDVYASCRRWAKQACSSSGTEVTDQVLRQKLGDLICLVDFAGMSYESFTDNVVKETILSDKEKVKP</sequence>
<dbReference type="SMART" id="SM00225">
    <property type="entry name" value="BTB"/>
    <property type="match status" value="1"/>
</dbReference>
<evidence type="ECO:0000313" key="3">
    <source>
        <dbReference type="Proteomes" id="UP001164746"/>
    </source>
</evidence>
<dbReference type="SMART" id="SM00875">
    <property type="entry name" value="BACK"/>
    <property type="match status" value="1"/>
</dbReference>